<dbReference type="Gene3D" id="3.40.50.720">
    <property type="entry name" value="NAD(P)-binding Rossmann-like Domain"/>
    <property type="match status" value="1"/>
</dbReference>
<dbReference type="Proteomes" id="UP000324233">
    <property type="component" value="Chromosome"/>
</dbReference>
<dbReference type="EC" id="5.1.3.2" evidence="2"/>
<evidence type="ECO:0000313" key="2">
    <source>
        <dbReference type="EMBL" id="QEH37853.1"/>
    </source>
</evidence>
<feature type="domain" description="NAD-dependent epimerase/dehydratase" evidence="1">
    <location>
        <begin position="1"/>
        <end position="239"/>
    </location>
</feature>
<dbReference type="KEGG" id="agv:OJF2_64450"/>
<name>A0A5B9WBK2_9BACT</name>
<keyword evidence="2" id="KW-0413">Isomerase</keyword>
<evidence type="ECO:0000313" key="3">
    <source>
        <dbReference type="Proteomes" id="UP000324233"/>
    </source>
</evidence>
<organism evidence="2 3">
    <name type="scientific">Aquisphaera giovannonii</name>
    <dbReference type="NCBI Taxonomy" id="406548"/>
    <lineage>
        <taxon>Bacteria</taxon>
        <taxon>Pseudomonadati</taxon>
        <taxon>Planctomycetota</taxon>
        <taxon>Planctomycetia</taxon>
        <taxon>Isosphaerales</taxon>
        <taxon>Isosphaeraceae</taxon>
        <taxon>Aquisphaera</taxon>
    </lineage>
</organism>
<dbReference type="PANTHER" id="PTHR43245">
    <property type="entry name" value="BIFUNCTIONAL POLYMYXIN RESISTANCE PROTEIN ARNA"/>
    <property type="match status" value="1"/>
</dbReference>
<dbReference type="Pfam" id="PF01370">
    <property type="entry name" value="Epimerase"/>
    <property type="match status" value="1"/>
</dbReference>
<dbReference type="SUPFAM" id="SSF51735">
    <property type="entry name" value="NAD(P)-binding Rossmann-fold domains"/>
    <property type="match status" value="1"/>
</dbReference>
<dbReference type="Gene3D" id="3.90.25.10">
    <property type="entry name" value="UDP-galactose 4-epimerase, domain 1"/>
    <property type="match status" value="1"/>
</dbReference>
<sequence length="322" mass="35746">MLVTGGAGLIGSHIVDLLLGEAVREIRVLDNLVRGRLENLPIARRDLPIFFTEGDVRDRRAVADAIAGCDYVFHQAAIRITLCAEQPRDCIDVLVGGTLNVFEAAAESGVKKVVYASSASVYGAAEEFPTDERHHPYNNRTLYGASKLMDEGIARHFFDMKGLASVGLRYFNVYGPRMDITGAYTEVFIRWLDCMDRGERPQIHGDGSASMDFIFVEDIARANLLAMKSDRCDDVYNVASGAETTLLELWEAMARVAGVSHLEPEFHPPRKVNPVPRRLADVRRARDELGFVASVPLEEGLKRLAAWRRDVVRELRSEAVAS</sequence>
<gene>
    <name evidence="2" type="ORF">OJF2_64450</name>
</gene>
<dbReference type="InterPro" id="IPR001509">
    <property type="entry name" value="Epimerase_deHydtase"/>
</dbReference>
<keyword evidence="3" id="KW-1185">Reference proteome</keyword>
<dbReference type="InterPro" id="IPR036291">
    <property type="entry name" value="NAD(P)-bd_dom_sf"/>
</dbReference>
<reference evidence="2 3" key="1">
    <citation type="submission" date="2019-08" db="EMBL/GenBank/DDBJ databases">
        <title>Deep-cultivation of Planctomycetes and their phenomic and genomic characterization uncovers novel biology.</title>
        <authorList>
            <person name="Wiegand S."/>
            <person name="Jogler M."/>
            <person name="Boedeker C."/>
            <person name="Pinto D."/>
            <person name="Vollmers J."/>
            <person name="Rivas-Marin E."/>
            <person name="Kohn T."/>
            <person name="Peeters S.H."/>
            <person name="Heuer A."/>
            <person name="Rast P."/>
            <person name="Oberbeckmann S."/>
            <person name="Bunk B."/>
            <person name="Jeske O."/>
            <person name="Meyerdierks A."/>
            <person name="Storesund J.E."/>
            <person name="Kallscheuer N."/>
            <person name="Luecker S."/>
            <person name="Lage O.M."/>
            <person name="Pohl T."/>
            <person name="Merkel B.J."/>
            <person name="Hornburger P."/>
            <person name="Mueller R.-W."/>
            <person name="Bruemmer F."/>
            <person name="Labrenz M."/>
            <person name="Spormann A.M."/>
            <person name="Op den Camp H."/>
            <person name="Overmann J."/>
            <person name="Amann R."/>
            <person name="Jetten M.S.M."/>
            <person name="Mascher T."/>
            <person name="Medema M.H."/>
            <person name="Devos D.P."/>
            <person name="Kaster A.-K."/>
            <person name="Ovreas L."/>
            <person name="Rohde M."/>
            <person name="Galperin M.Y."/>
            <person name="Jogler C."/>
        </authorList>
    </citation>
    <scope>NUCLEOTIDE SEQUENCE [LARGE SCALE GENOMIC DNA]</scope>
    <source>
        <strain evidence="2 3">OJF2</strain>
    </source>
</reference>
<dbReference type="AlphaFoldDB" id="A0A5B9WBK2"/>
<dbReference type="InterPro" id="IPR050177">
    <property type="entry name" value="Lipid_A_modif_metabolic_enz"/>
</dbReference>
<dbReference type="PANTHER" id="PTHR43245:SF53">
    <property type="entry name" value="EPIMERASE-RELATED"/>
    <property type="match status" value="1"/>
</dbReference>
<evidence type="ECO:0000259" key="1">
    <source>
        <dbReference type="Pfam" id="PF01370"/>
    </source>
</evidence>
<proteinExistence type="predicted"/>
<dbReference type="EMBL" id="CP042997">
    <property type="protein sequence ID" value="QEH37853.1"/>
    <property type="molecule type" value="Genomic_DNA"/>
</dbReference>
<accession>A0A5B9WBK2</accession>
<dbReference type="GO" id="GO:0003978">
    <property type="term" value="F:UDP-glucose 4-epimerase activity"/>
    <property type="evidence" value="ECO:0007669"/>
    <property type="project" value="UniProtKB-EC"/>
</dbReference>
<protein>
    <submittedName>
        <fullName evidence="2">UDP-glucose 4-epimerase</fullName>
        <ecNumber evidence="2">5.1.3.2</ecNumber>
    </submittedName>
</protein>